<dbReference type="AlphaFoldDB" id="A0A5J4Z4N3"/>
<keyword evidence="12" id="KW-0472">Membrane</keyword>
<dbReference type="EC" id="2.3.1.50" evidence="5"/>
<evidence type="ECO:0000256" key="7">
    <source>
        <dbReference type="ARBA" id="ARBA00022898"/>
    </source>
</evidence>
<dbReference type="Pfam" id="PF00155">
    <property type="entry name" value="Aminotran_1_2"/>
    <property type="match status" value="1"/>
</dbReference>
<dbReference type="OMA" id="KLHAHTK"/>
<dbReference type="GO" id="GO:0046513">
    <property type="term" value="P:ceramide biosynthetic process"/>
    <property type="evidence" value="ECO:0007669"/>
    <property type="project" value="TreeGrafter"/>
</dbReference>
<dbReference type="InterPro" id="IPR015424">
    <property type="entry name" value="PyrdxlP-dep_Trfase"/>
</dbReference>
<keyword evidence="6" id="KW-0808">Transferase</keyword>
<evidence type="ECO:0000256" key="8">
    <source>
        <dbReference type="ARBA" id="ARBA00022919"/>
    </source>
</evidence>
<dbReference type="OrthoDB" id="3168162at2759"/>
<dbReference type="InterPro" id="IPR004839">
    <property type="entry name" value="Aminotransferase_I/II_large"/>
</dbReference>
<dbReference type="SUPFAM" id="SSF53383">
    <property type="entry name" value="PLP-dependent transferases"/>
    <property type="match status" value="1"/>
</dbReference>
<evidence type="ECO:0000313" key="15">
    <source>
        <dbReference type="Proteomes" id="UP000324585"/>
    </source>
</evidence>
<protein>
    <recommendedName>
        <fullName evidence="5">serine C-palmitoyltransferase</fullName>
        <ecNumber evidence="5">2.3.1.50</ecNumber>
    </recommendedName>
</protein>
<feature type="region of interest" description="Disordered" evidence="11">
    <location>
        <begin position="48"/>
        <end position="72"/>
    </location>
</feature>
<dbReference type="Gene3D" id="3.40.640.10">
    <property type="entry name" value="Type I PLP-dependent aspartate aminotransferase-like (Major domain)"/>
    <property type="match status" value="1"/>
</dbReference>
<evidence type="ECO:0000256" key="9">
    <source>
        <dbReference type="ARBA" id="ARBA00023098"/>
    </source>
</evidence>
<organism evidence="14 15">
    <name type="scientific">Porphyridium purpureum</name>
    <name type="common">Red alga</name>
    <name type="synonym">Porphyridium cruentum</name>
    <dbReference type="NCBI Taxonomy" id="35688"/>
    <lineage>
        <taxon>Eukaryota</taxon>
        <taxon>Rhodophyta</taxon>
        <taxon>Bangiophyceae</taxon>
        <taxon>Porphyridiales</taxon>
        <taxon>Porphyridiaceae</taxon>
        <taxon>Porphyridium</taxon>
    </lineage>
</organism>
<evidence type="ECO:0000256" key="5">
    <source>
        <dbReference type="ARBA" id="ARBA00013220"/>
    </source>
</evidence>
<evidence type="ECO:0000256" key="2">
    <source>
        <dbReference type="ARBA" id="ARBA00004760"/>
    </source>
</evidence>
<gene>
    <name evidence="14" type="ORF">FVE85_6211</name>
</gene>
<keyword evidence="12" id="KW-0812">Transmembrane</keyword>
<comment type="cofactor">
    <cofactor evidence="1">
        <name>pyridoxal 5'-phosphate</name>
        <dbReference type="ChEBI" id="CHEBI:597326"/>
    </cofactor>
</comment>
<name>A0A5J4Z4N3_PORPP</name>
<sequence>MPLTFVLESATVQRWLSLGIHFHVIEALALVMTVYFLIQRSYKLQSKKRKSSSGQQQLQQRHTRGRGDAQTLSEQEKAALIASWRPAPLADAPRKAEMDLLEANRSAVLQLSSAAMPRCDVDNHKNVLNLAATNFANVLGDVRVEDACVRTMQQFGLGSCGPRGFYGTTTEHMRCEEVFAKWTGAPECISYSFGSSVPSSVIPAFCKRDDLVVCEEGCNFSIQNGVTLSRSIVKYFKAGDYDELEQIIQHVVARDKPRARMTQRRFVVVEAINSTYGTIARLDKLVEFRNKYKFRIMLDESYSLGALGASGRGLVEHFGLQRADVDITMADAGNALCSVGGFCCGEPTVVRHQRLSGAGYCFSAAQPPFLATACVEAIHILEQEGKARTDKLRRNVQVFRKALCGEFFTAGAVKISDAWKVDGDVLSPLIFIRPAEETSCENAAALAQQQRRLLNIRDALLPRGVMVAVPHQAELYNGSLSIPGLRIAISAGHEAEDLEFAAAEVRAVLSLHESER</sequence>
<feature type="transmembrane region" description="Helical" evidence="12">
    <location>
        <begin position="20"/>
        <end position="38"/>
    </location>
</feature>
<comment type="caution">
    <text evidence="14">The sequence shown here is derived from an EMBL/GenBank/DDBJ whole genome shotgun (WGS) entry which is preliminary data.</text>
</comment>
<proteinExistence type="inferred from homology"/>
<keyword evidence="9" id="KW-0443">Lipid metabolism</keyword>
<evidence type="ECO:0000256" key="12">
    <source>
        <dbReference type="SAM" id="Phobius"/>
    </source>
</evidence>
<evidence type="ECO:0000256" key="4">
    <source>
        <dbReference type="ARBA" id="ARBA00008392"/>
    </source>
</evidence>
<evidence type="ECO:0000256" key="10">
    <source>
        <dbReference type="ARBA" id="ARBA00023315"/>
    </source>
</evidence>
<dbReference type="GO" id="GO:0030170">
    <property type="term" value="F:pyridoxal phosphate binding"/>
    <property type="evidence" value="ECO:0007669"/>
    <property type="project" value="InterPro"/>
</dbReference>
<evidence type="ECO:0000256" key="11">
    <source>
        <dbReference type="SAM" id="MobiDB-lite"/>
    </source>
</evidence>
<dbReference type="GO" id="GO:0005783">
    <property type="term" value="C:endoplasmic reticulum"/>
    <property type="evidence" value="ECO:0007669"/>
    <property type="project" value="TreeGrafter"/>
</dbReference>
<keyword evidence="10" id="KW-0012">Acyltransferase</keyword>
<evidence type="ECO:0000256" key="3">
    <source>
        <dbReference type="ARBA" id="ARBA00004991"/>
    </source>
</evidence>
<accession>A0A5J4Z4N3</accession>
<comment type="similarity">
    <text evidence="4">Belongs to the class-II pyridoxal-phosphate-dependent aminotransferase family.</text>
</comment>
<dbReference type="GO" id="GO:0046512">
    <property type="term" value="P:sphingosine biosynthetic process"/>
    <property type="evidence" value="ECO:0007669"/>
    <property type="project" value="TreeGrafter"/>
</dbReference>
<reference evidence="15" key="1">
    <citation type="journal article" date="2019" name="Nat. Commun.">
        <title>Expansion of phycobilisome linker gene families in mesophilic red algae.</title>
        <authorList>
            <person name="Lee J."/>
            <person name="Kim D."/>
            <person name="Bhattacharya D."/>
            <person name="Yoon H.S."/>
        </authorList>
    </citation>
    <scope>NUCLEOTIDE SEQUENCE [LARGE SCALE GENOMIC DNA]</scope>
    <source>
        <strain evidence="15">CCMP 1328</strain>
    </source>
</reference>
<keyword evidence="8" id="KW-0746">Sphingolipid metabolism</keyword>
<dbReference type="PANTHER" id="PTHR13693:SF2">
    <property type="entry name" value="SERINE PALMITOYLTRANSFERASE 1"/>
    <property type="match status" value="1"/>
</dbReference>
<dbReference type="EMBL" id="VRMN01000001">
    <property type="protein sequence ID" value="KAA8498626.1"/>
    <property type="molecule type" value="Genomic_DNA"/>
</dbReference>
<comment type="pathway">
    <text evidence="2">Lipid metabolism; sphingolipid metabolism.</text>
</comment>
<dbReference type="PANTHER" id="PTHR13693">
    <property type="entry name" value="CLASS II AMINOTRANSFERASE/8-AMINO-7-OXONONANOATE SYNTHASE"/>
    <property type="match status" value="1"/>
</dbReference>
<dbReference type="Proteomes" id="UP000324585">
    <property type="component" value="Unassembled WGS sequence"/>
</dbReference>
<evidence type="ECO:0000256" key="1">
    <source>
        <dbReference type="ARBA" id="ARBA00001933"/>
    </source>
</evidence>
<keyword evidence="15" id="KW-1185">Reference proteome</keyword>
<dbReference type="GO" id="GO:0004758">
    <property type="term" value="F:serine C-palmitoyltransferase activity"/>
    <property type="evidence" value="ECO:0007669"/>
    <property type="project" value="TreeGrafter"/>
</dbReference>
<dbReference type="GO" id="GO:0016020">
    <property type="term" value="C:membrane"/>
    <property type="evidence" value="ECO:0007669"/>
    <property type="project" value="GOC"/>
</dbReference>
<evidence type="ECO:0000313" key="14">
    <source>
        <dbReference type="EMBL" id="KAA8498626.1"/>
    </source>
</evidence>
<comment type="pathway">
    <text evidence="3">Sphingolipid metabolism.</text>
</comment>
<dbReference type="InterPro" id="IPR050087">
    <property type="entry name" value="AON_synthase_class-II"/>
</dbReference>
<feature type="domain" description="Aminotransferase class I/classII large" evidence="13">
    <location>
        <begin position="126"/>
        <end position="502"/>
    </location>
</feature>
<dbReference type="InterPro" id="IPR015421">
    <property type="entry name" value="PyrdxlP-dep_Trfase_major"/>
</dbReference>
<keyword evidence="7" id="KW-0663">Pyridoxal phosphate</keyword>
<evidence type="ECO:0000256" key="6">
    <source>
        <dbReference type="ARBA" id="ARBA00022679"/>
    </source>
</evidence>
<evidence type="ECO:0000259" key="13">
    <source>
        <dbReference type="Pfam" id="PF00155"/>
    </source>
</evidence>
<keyword evidence="12" id="KW-1133">Transmembrane helix</keyword>